<feature type="compositionally biased region" description="Pro residues" evidence="1">
    <location>
        <begin position="42"/>
        <end position="60"/>
    </location>
</feature>
<reference evidence="2 3" key="1">
    <citation type="journal article" date="2018" name="Front. Plant Sci.">
        <title>Red Clover (Trifolium pratense) and Zigzag Clover (T. medium) - A Picture of Genomic Similarities and Differences.</title>
        <authorList>
            <person name="Dluhosova J."/>
            <person name="Istvanek J."/>
            <person name="Nedelnik J."/>
            <person name="Repkova J."/>
        </authorList>
    </citation>
    <scope>NUCLEOTIDE SEQUENCE [LARGE SCALE GENOMIC DNA]</scope>
    <source>
        <strain evidence="3">cv. 10/8</strain>
        <tissue evidence="2">Leaf</tissue>
    </source>
</reference>
<evidence type="ECO:0000313" key="3">
    <source>
        <dbReference type="Proteomes" id="UP000265520"/>
    </source>
</evidence>
<comment type="caution">
    <text evidence="2">The sequence shown here is derived from an EMBL/GenBank/DDBJ whole genome shotgun (WGS) entry which is preliminary data.</text>
</comment>
<sequence length="60" mass="6190">ESSDITPKNAPLDSVTNSTSKKLARQLDFNAFGGAPVTAPLPEQPQPPPTLPPLPAAKLG</sequence>
<dbReference type="EMBL" id="LXQA010528503">
    <property type="protein sequence ID" value="MCI57407.1"/>
    <property type="molecule type" value="Genomic_DNA"/>
</dbReference>
<evidence type="ECO:0000313" key="2">
    <source>
        <dbReference type="EMBL" id="MCI57407.1"/>
    </source>
</evidence>
<name>A0A392TAD4_9FABA</name>
<feature type="non-terminal residue" evidence="2">
    <location>
        <position position="1"/>
    </location>
</feature>
<proteinExistence type="predicted"/>
<protein>
    <submittedName>
        <fullName evidence="2">Tesmin/TSO1-like CXC domain protein</fullName>
    </submittedName>
</protein>
<feature type="region of interest" description="Disordered" evidence="1">
    <location>
        <begin position="32"/>
        <end position="60"/>
    </location>
</feature>
<keyword evidence="3" id="KW-1185">Reference proteome</keyword>
<organism evidence="2 3">
    <name type="scientific">Trifolium medium</name>
    <dbReference type="NCBI Taxonomy" id="97028"/>
    <lineage>
        <taxon>Eukaryota</taxon>
        <taxon>Viridiplantae</taxon>
        <taxon>Streptophyta</taxon>
        <taxon>Embryophyta</taxon>
        <taxon>Tracheophyta</taxon>
        <taxon>Spermatophyta</taxon>
        <taxon>Magnoliopsida</taxon>
        <taxon>eudicotyledons</taxon>
        <taxon>Gunneridae</taxon>
        <taxon>Pentapetalae</taxon>
        <taxon>rosids</taxon>
        <taxon>fabids</taxon>
        <taxon>Fabales</taxon>
        <taxon>Fabaceae</taxon>
        <taxon>Papilionoideae</taxon>
        <taxon>50 kb inversion clade</taxon>
        <taxon>NPAAA clade</taxon>
        <taxon>Hologalegina</taxon>
        <taxon>IRL clade</taxon>
        <taxon>Trifolieae</taxon>
        <taxon>Trifolium</taxon>
    </lineage>
</organism>
<accession>A0A392TAD4</accession>
<dbReference type="Proteomes" id="UP000265520">
    <property type="component" value="Unassembled WGS sequence"/>
</dbReference>
<evidence type="ECO:0000256" key="1">
    <source>
        <dbReference type="SAM" id="MobiDB-lite"/>
    </source>
</evidence>
<dbReference type="AlphaFoldDB" id="A0A392TAD4"/>